<reference evidence="2 3" key="1">
    <citation type="submission" date="2020-07" db="EMBL/GenBank/DDBJ databases">
        <title>Sequencing the genomes of 1000 actinobacteria strains.</title>
        <authorList>
            <person name="Klenk H.-P."/>
        </authorList>
    </citation>
    <scope>NUCLEOTIDE SEQUENCE [LARGE SCALE GENOMIC DNA]</scope>
    <source>
        <strain evidence="2 3">DSM 15165</strain>
    </source>
</reference>
<gene>
    <name evidence="2" type="ORF">HNR13_001003</name>
</gene>
<dbReference type="Proteomes" id="UP000578352">
    <property type="component" value="Unassembled WGS sequence"/>
</dbReference>
<keyword evidence="1" id="KW-1133">Transmembrane helix</keyword>
<dbReference type="GO" id="GO:0006508">
    <property type="term" value="P:proteolysis"/>
    <property type="evidence" value="ECO:0007669"/>
    <property type="project" value="UniProtKB-KW"/>
</dbReference>
<sequence length="117" mass="12290">MNRTLTVVVSGAVGIGLGALSGRILFGGSAWNLIPWAIVAIAIGLLATDRLTALLASGVYGYLLCAVFLYTANASNTPQAQRILFALVLGLVGPVCSIVLTLLARVISRQLVRRREP</sequence>
<name>A0A853CPC0_9MICO</name>
<protein>
    <submittedName>
        <fullName evidence="2">Zn-dependent protease with chaperone function</fullName>
    </submittedName>
</protein>
<feature type="transmembrane region" description="Helical" evidence="1">
    <location>
        <begin position="54"/>
        <end position="71"/>
    </location>
</feature>
<dbReference type="RefSeq" id="WP_179604734.1">
    <property type="nucleotide sequence ID" value="NZ_BAABEH010000001.1"/>
</dbReference>
<evidence type="ECO:0000256" key="1">
    <source>
        <dbReference type="SAM" id="Phobius"/>
    </source>
</evidence>
<comment type="caution">
    <text evidence="2">The sequence shown here is derived from an EMBL/GenBank/DDBJ whole genome shotgun (WGS) entry which is preliminary data.</text>
</comment>
<dbReference type="GO" id="GO:0008233">
    <property type="term" value="F:peptidase activity"/>
    <property type="evidence" value="ECO:0007669"/>
    <property type="project" value="UniProtKB-KW"/>
</dbReference>
<keyword evidence="2" id="KW-0378">Hydrolase</keyword>
<dbReference type="AlphaFoldDB" id="A0A853CPC0"/>
<keyword evidence="1" id="KW-0812">Transmembrane</keyword>
<proteinExistence type="predicted"/>
<accession>A0A853CPC0</accession>
<evidence type="ECO:0000313" key="3">
    <source>
        <dbReference type="Proteomes" id="UP000578352"/>
    </source>
</evidence>
<dbReference type="EMBL" id="JACCFL010000001">
    <property type="protein sequence ID" value="NYJ22716.1"/>
    <property type="molecule type" value="Genomic_DNA"/>
</dbReference>
<feature type="transmembrane region" description="Helical" evidence="1">
    <location>
        <begin position="83"/>
        <end position="107"/>
    </location>
</feature>
<keyword evidence="2" id="KW-0645">Protease</keyword>
<keyword evidence="1" id="KW-0472">Membrane</keyword>
<evidence type="ECO:0000313" key="2">
    <source>
        <dbReference type="EMBL" id="NYJ22716.1"/>
    </source>
</evidence>
<organism evidence="2 3">
    <name type="scientific">Leifsonia shinshuensis</name>
    <dbReference type="NCBI Taxonomy" id="150026"/>
    <lineage>
        <taxon>Bacteria</taxon>
        <taxon>Bacillati</taxon>
        <taxon>Actinomycetota</taxon>
        <taxon>Actinomycetes</taxon>
        <taxon>Micrococcales</taxon>
        <taxon>Microbacteriaceae</taxon>
        <taxon>Leifsonia</taxon>
    </lineage>
</organism>
<feature type="transmembrane region" description="Helical" evidence="1">
    <location>
        <begin position="29"/>
        <end position="47"/>
    </location>
</feature>